<dbReference type="PANTHER" id="PTHR46355">
    <property type="entry name" value="UPF0428 PROTEIN CXORF56"/>
    <property type="match status" value="1"/>
</dbReference>
<sequence>MAAVCNEDALGIEHVDDDACKPLYTYYCHCGQMSLISDTPLIRLPLRKRDRARVIDPKSIVAKMFMESGNTVYIRRPEGLEQQYRKNCKKCRVPIFYQHPFNLSVTFVFANALLTSKELGGNSGKNEEETFKKVVMTKLVKNQGKVGSVTISTVEEDEDELEAREANESYTANAKIVAEQMQRRA</sequence>
<dbReference type="GO" id="GO:0005737">
    <property type="term" value="C:cytoplasm"/>
    <property type="evidence" value="ECO:0007669"/>
    <property type="project" value="GOC"/>
</dbReference>
<dbReference type="AlphaFoldDB" id="A0A915D5H6"/>
<evidence type="ECO:0000256" key="2">
    <source>
        <dbReference type="ARBA" id="ARBA00024237"/>
    </source>
</evidence>
<accession>A0A915D5H6</accession>
<dbReference type="GO" id="GO:0006888">
    <property type="term" value="P:endoplasmic reticulum to Golgi vesicle-mediated transport"/>
    <property type="evidence" value="ECO:0007669"/>
    <property type="project" value="TreeGrafter"/>
</dbReference>
<organism evidence="4 5">
    <name type="scientific">Ditylenchus dipsaci</name>
    <dbReference type="NCBI Taxonomy" id="166011"/>
    <lineage>
        <taxon>Eukaryota</taxon>
        <taxon>Metazoa</taxon>
        <taxon>Ecdysozoa</taxon>
        <taxon>Nematoda</taxon>
        <taxon>Chromadorea</taxon>
        <taxon>Rhabditida</taxon>
        <taxon>Tylenchina</taxon>
        <taxon>Tylenchomorpha</taxon>
        <taxon>Sphaerularioidea</taxon>
        <taxon>Anguinidae</taxon>
        <taxon>Anguininae</taxon>
        <taxon>Ditylenchus</taxon>
    </lineage>
</organism>
<comment type="similarity">
    <text evidence="1">Belongs to the STEEP1 family.</text>
</comment>
<feature type="domain" description="STEEP1" evidence="3">
    <location>
        <begin position="20"/>
        <end position="118"/>
    </location>
</feature>
<evidence type="ECO:0000259" key="3">
    <source>
        <dbReference type="Pfam" id="PF25809"/>
    </source>
</evidence>
<reference evidence="5" key="1">
    <citation type="submission" date="2022-11" db="UniProtKB">
        <authorList>
            <consortium name="WormBaseParasite"/>
        </authorList>
    </citation>
    <scope>IDENTIFICATION</scope>
</reference>
<keyword evidence="4" id="KW-1185">Reference proteome</keyword>
<dbReference type="GO" id="GO:0090158">
    <property type="term" value="P:endoplasmic reticulum membrane organization"/>
    <property type="evidence" value="ECO:0007669"/>
    <property type="project" value="TreeGrafter"/>
</dbReference>
<dbReference type="PANTHER" id="PTHR46355:SF1">
    <property type="entry name" value="STING ER EXIT PROTEIN"/>
    <property type="match status" value="1"/>
</dbReference>
<proteinExistence type="inferred from homology"/>
<dbReference type="InterPro" id="IPR057965">
    <property type="entry name" value="STEEP1_dom"/>
</dbReference>
<dbReference type="Pfam" id="PF25809">
    <property type="entry name" value="STEEP1"/>
    <property type="match status" value="1"/>
</dbReference>
<name>A0A915D5H6_9BILA</name>
<evidence type="ECO:0000313" key="4">
    <source>
        <dbReference type="Proteomes" id="UP000887574"/>
    </source>
</evidence>
<dbReference type="InterPro" id="IPR029704">
    <property type="entry name" value="STEEP-like"/>
</dbReference>
<protein>
    <recommendedName>
        <fullName evidence="2">STING ER exit protein</fullName>
    </recommendedName>
</protein>
<evidence type="ECO:0000313" key="5">
    <source>
        <dbReference type="WBParaSite" id="jg16210"/>
    </source>
</evidence>
<dbReference type="WBParaSite" id="jg16210">
    <property type="protein sequence ID" value="jg16210"/>
    <property type="gene ID" value="jg16210"/>
</dbReference>
<evidence type="ECO:0000256" key="1">
    <source>
        <dbReference type="ARBA" id="ARBA00024205"/>
    </source>
</evidence>
<dbReference type="Proteomes" id="UP000887574">
    <property type="component" value="Unplaced"/>
</dbReference>